<protein>
    <submittedName>
        <fullName evidence="2">Pleiotropic drug resistance ABC transporter</fullName>
    </submittedName>
</protein>
<feature type="compositionally biased region" description="Basic and acidic residues" evidence="1">
    <location>
        <begin position="358"/>
        <end position="370"/>
    </location>
</feature>
<dbReference type="Proteomes" id="UP000014071">
    <property type="component" value="Unassembled WGS sequence"/>
</dbReference>
<evidence type="ECO:0000256" key="1">
    <source>
        <dbReference type="SAM" id="MobiDB-lite"/>
    </source>
</evidence>
<feature type="region of interest" description="Disordered" evidence="1">
    <location>
        <begin position="345"/>
        <end position="384"/>
    </location>
</feature>
<dbReference type="AlphaFoldDB" id="R9P7C1"/>
<accession>R9P7C1</accession>
<evidence type="ECO:0000313" key="2">
    <source>
        <dbReference type="EMBL" id="GAC97152.1"/>
    </source>
</evidence>
<name>R9P7C1_PSEHS</name>
<reference evidence="3" key="1">
    <citation type="journal article" date="2013" name="Genome Announc.">
        <title>Draft genome sequence of the basidiomycetous yeast-like fungus Pseudozyma hubeiensis SY62, which produces an abundant amount of the biosurfactant mannosylerythritol lipids.</title>
        <authorList>
            <person name="Konishi M."/>
            <person name="Hatada Y."/>
            <person name="Horiuchi J."/>
        </authorList>
    </citation>
    <scope>NUCLEOTIDE SEQUENCE [LARGE SCALE GENOMIC DNA]</scope>
    <source>
        <strain evidence="3">SY62</strain>
    </source>
</reference>
<dbReference type="EMBL" id="DF238808">
    <property type="protein sequence ID" value="GAC97152.1"/>
    <property type="molecule type" value="Genomic_DNA"/>
</dbReference>
<evidence type="ECO:0000313" key="3">
    <source>
        <dbReference type="Proteomes" id="UP000014071"/>
    </source>
</evidence>
<proteinExistence type="predicted"/>
<keyword evidence="3" id="KW-1185">Reference proteome</keyword>
<dbReference type="HOGENOM" id="CLU_719871_0_0_1"/>
<dbReference type="RefSeq" id="XP_012190739.1">
    <property type="nucleotide sequence ID" value="XM_012335349.1"/>
</dbReference>
<dbReference type="GeneID" id="24110018"/>
<sequence>MRFAKMKLEKVPRKSDMIQEESQPYHRLRRRVLIGGHNSGSTVSRSLTNTIHLVIVNYIVSDERDASCNERRRLILIAPTRRGGRAGDVPSTPPLRLESTDRWIRSVVRTRIVPRTRSATQLSTHFASRLLRIILVILFSGQKGSGNSAFSSATFFGNTVVCTLDVAFVCAVEFWIPGTSACCCECVSGCRGKIGGRGGGGKAFSMSRYDCKVGSFLPHTAVESRCEKGIEGARYRSTNAVLESFCETDQSPARSVQPLPHRLFHHKLIRITYLNISISRRPTQTLHSSQLFTPLQYANARTSAHLLGSLLSVSRLVVEESGVPASIFAGEKSVFEFHQVEHAGSVSGSSGDAVPDAPGHRRDHEGDGEGRMLVTWDGSADTRQ</sequence>
<gene>
    <name evidence="2" type="ORF">PHSY_004737</name>
</gene>
<organism evidence="2 3">
    <name type="scientific">Pseudozyma hubeiensis (strain SY62)</name>
    <name type="common">Yeast</name>
    <dbReference type="NCBI Taxonomy" id="1305764"/>
    <lineage>
        <taxon>Eukaryota</taxon>
        <taxon>Fungi</taxon>
        <taxon>Dikarya</taxon>
        <taxon>Basidiomycota</taxon>
        <taxon>Ustilaginomycotina</taxon>
        <taxon>Ustilaginomycetes</taxon>
        <taxon>Ustilaginales</taxon>
        <taxon>Ustilaginaceae</taxon>
        <taxon>Pseudozyma</taxon>
    </lineage>
</organism>